<organism evidence="2 3">
    <name type="scientific">Oryza rufipogon</name>
    <name type="common">Brownbeard rice</name>
    <name type="synonym">Asian wild rice</name>
    <dbReference type="NCBI Taxonomy" id="4529"/>
    <lineage>
        <taxon>Eukaryota</taxon>
        <taxon>Viridiplantae</taxon>
        <taxon>Streptophyta</taxon>
        <taxon>Embryophyta</taxon>
        <taxon>Tracheophyta</taxon>
        <taxon>Spermatophyta</taxon>
        <taxon>Magnoliopsida</taxon>
        <taxon>Liliopsida</taxon>
        <taxon>Poales</taxon>
        <taxon>Poaceae</taxon>
        <taxon>BOP clade</taxon>
        <taxon>Oryzoideae</taxon>
        <taxon>Oryzeae</taxon>
        <taxon>Oryzinae</taxon>
        <taxon>Oryza</taxon>
    </lineage>
</organism>
<dbReference type="InterPro" id="IPR008974">
    <property type="entry name" value="TRAF-like"/>
</dbReference>
<dbReference type="InterPro" id="IPR002083">
    <property type="entry name" value="MATH/TRAF_dom"/>
</dbReference>
<feature type="domain" description="MATH" evidence="1">
    <location>
        <begin position="1"/>
        <end position="42"/>
    </location>
</feature>
<evidence type="ECO:0000313" key="2">
    <source>
        <dbReference type="EnsemblPlants" id="ORUFI10G11170.1"/>
    </source>
</evidence>
<dbReference type="Proteomes" id="UP000008022">
    <property type="component" value="Unassembled WGS sequence"/>
</dbReference>
<dbReference type="AlphaFoldDB" id="A0A0E0QZC9"/>
<proteinExistence type="predicted"/>
<evidence type="ECO:0000259" key="1">
    <source>
        <dbReference type="PROSITE" id="PS50144"/>
    </source>
</evidence>
<dbReference type="SUPFAM" id="SSF49599">
    <property type="entry name" value="TRAF domain-like"/>
    <property type="match status" value="1"/>
</dbReference>
<dbReference type="HOGENOM" id="CLU_2889582_0_0_1"/>
<accession>A0A0E0QZC9</accession>
<dbReference type="EnsemblPlants" id="ORUFI10G11170.1">
    <property type="protein sequence ID" value="ORUFI10G11170.1"/>
    <property type="gene ID" value="ORUFI10G11170"/>
</dbReference>
<reference evidence="2" key="2">
    <citation type="submission" date="2015-06" db="UniProtKB">
        <authorList>
            <consortium name="EnsemblPlants"/>
        </authorList>
    </citation>
    <scope>IDENTIFICATION</scope>
</reference>
<keyword evidence="3" id="KW-1185">Reference proteome</keyword>
<name>A0A0E0QZC9_ORYRU</name>
<dbReference type="Gramene" id="ORUFI10G11170.1">
    <property type="protein sequence ID" value="ORUFI10G11170.1"/>
    <property type="gene ID" value="ORUFI10G11170"/>
</dbReference>
<sequence>MSEVKTFCEGCMSWGHSNFIEREDFEKSKNLRDDSFTVRCDIVVVCKIRVARRRRRSPSPARP</sequence>
<protein>
    <recommendedName>
        <fullName evidence="1">MATH domain-containing protein</fullName>
    </recommendedName>
</protein>
<dbReference type="CDD" id="cd00121">
    <property type="entry name" value="MATH"/>
    <property type="match status" value="1"/>
</dbReference>
<reference evidence="3" key="1">
    <citation type="submission" date="2013-06" db="EMBL/GenBank/DDBJ databases">
        <authorList>
            <person name="Zhao Q."/>
        </authorList>
    </citation>
    <scope>NUCLEOTIDE SEQUENCE</scope>
    <source>
        <strain evidence="3">cv. W1943</strain>
    </source>
</reference>
<evidence type="ECO:0000313" key="3">
    <source>
        <dbReference type="Proteomes" id="UP000008022"/>
    </source>
</evidence>
<dbReference type="PROSITE" id="PS50144">
    <property type="entry name" value="MATH"/>
    <property type="match status" value="1"/>
</dbReference>
<dbReference type="Gene3D" id="2.60.210.10">
    <property type="entry name" value="Apoptosis, Tumor Necrosis Factor Receptor Associated Protein 2, Chain A"/>
    <property type="match status" value="1"/>
</dbReference>